<gene>
    <name evidence="2" type="ORF">B0J15DRAFT_104699</name>
</gene>
<organism evidence="2 3">
    <name type="scientific">Fusarium solani</name>
    <name type="common">Filamentous fungus</name>
    <dbReference type="NCBI Taxonomy" id="169388"/>
    <lineage>
        <taxon>Eukaryota</taxon>
        <taxon>Fungi</taxon>
        <taxon>Dikarya</taxon>
        <taxon>Ascomycota</taxon>
        <taxon>Pezizomycotina</taxon>
        <taxon>Sordariomycetes</taxon>
        <taxon>Hypocreomycetidae</taxon>
        <taxon>Hypocreales</taxon>
        <taxon>Nectriaceae</taxon>
        <taxon>Fusarium</taxon>
        <taxon>Fusarium solani species complex</taxon>
    </lineage>
</organism>
<evidence type="ECO:0000313" key="3">
    <source>
        <dbReference type="Proteomes" id="UP000736672"/>
    </source>
</evidence>
<feature type="chain" id="PRO_5040453428" description="Secreted protein" evidence="1">
    <location>
        <begin position="23"/>
        <end position="84"/>
    </location>
</feature>
<keyword evidence="3" id="KW-1185">Reference proteome</keyword>
<evidence type="ECO:0000313" key="2">
    <source>
        <dbReference type="EMBL" id="KAH7273589.1"/>
    </source>
</evidence>
<protein>
    <recommendedName>
        <fullName evidence="4">Secreted protein</fullName>
    </recommendedName>
</protein>
<proteinExistence type="predicted"/>
<feature type="signal peptide" evidence="1">
    <location>
        <begin position="1"/>
        <end position="22"/>
    </location>
</feature>
<reference evidence="2" key="1">
    <citation type="journal article" date="2021" name="Nat. Commun.">
        <title>Genetic determinants of endophytism in the Arabidopsis root mycobiome.</title>
        <authorList>
            <person name="Mesny F."/>
            <person name="Miyauchi S."/>
            <person name="Thiergart T."/>
            <person name="Pickel B."/>
            <person name="Atanasova L."/>
            <person name="Karlsson M."/>
            <person name="Huettel B."/>
            <person name="Barry K.W."/>
            <person name="Haridas S."/>
            <person name="Chen C."/>
            <person name="Bauer D."/>
            <person name="Andreopoulos W."/>
            <person name="Pangilinan J."/>
            <person name="LaButti K."/>
            <person name="Riley R."/>
            <person name="Lipzen A."/>
            <person name="Clum A."/>
            <person name="Drula E."/>
            <person name="Henrissat B."/>
            <person name="Kohler A."/>
            <person name="Grigoriev I.V."/>
            <person name="Martin F.M."/>
            <person name="Hacquard S."/>
        </authorList>
    </citation>
    <scope>NUCLEOTIDE SEQUENCE</scope>
    <source>
        <strain evidence="2">FSSC 5 MPI-SDFR-AT-0091</strain>
    </source>
</reference>
<accession>A0A9P9L436</accession>
<dbReference type="AlphaFoldDB" id="A0A9P9L436"/>
<keyword evidence="1" id="KW-0732">Signal</keyword>
<dbReference type="Proteomes" id="UP000736672">
    <property type="component" value="Unassembled WGS sequence"/>
</dbReference>
<name>A0A9P9L436_FUSSL</name>
<comment type="caution">
    <text evidence="2">The sequence shown here is derived from an EMBL/GenBank/DDBJ whole genome shotgun (WGS) entry which is preliminary data.</text>
</comment>
<evidence type="ECO:0000256" key="1">
    <source>
        <dbReference type="SAM" id="SignalP"/>
    </source>
</evidence>
<sequence>MRASRPPGPKLLLLDFLRLAANELVTSTVAFSFSIAFRTSVCAPIDLRVRRVAGTVASVAGAIVGGVIESCQVEANSKPWTRRR</sequence>
<dbReference type="EMBL" id="JAGTJS010000002">
    <property type="protein sequence ID" value="KAH7273589.1"/>
    <property type="molecule type" value="Genomic_DNA"/>
</dbReference>
<evidence type="ECO:0008006" key="4">
    <source>
        <dbReference type="Google" id="ProtNLM"/>
    </source>
</evidence>